<evidence type="ECO:0000256" key="1">
    <source>
        <dbReference type="SAM" id="MobiDB-lite"/>
    </source>
</evidence>
<protein>
    <recommendedName>
        <fullName evidence="4">J domain-containing protein</fullName>
    </recommendedName>
</protein>
<feature type="compositionally biased region" description="Basic and acidic residues" evidence="1">
    <location>
        <begin position="50"/>
        <end position="59"/>
    </location>
</feature>
<feature type="compositionally biased region" description="Basic and acidic residues" evidence="1">
    <location>
        <begin position="65"/>
        <end position="95"/>
    </location>
</feature>
<evidence type="ECO:0000313" key="3">
    <source>
        <dbReference type="Proteomes" id="UP000281549"/>
    </source>
</evidence>
<dbReference type="Proteomes" id="UP000281549">
    <property type="component" value="Unassembled WGS sequence"/>
</dbReference>
<gene>
    <name evidence="2" type="ORF">ROZALSC1DRAFT_25542</name>
</gene>
<name>A0A4P9YAZ4_ROZAC</name>
<organism evidence="2 3">
    <name type="scientific">Rozella allomycis (strain CSF55)</name>
    <dbReference type="NCBI Taxonomy" id="988480"/>
    <lineage>
        <taxon>Eukaryota</taxon>
        <taxon>Fungi</taxon>
        <taxon>Fungi incertae sedis</taxon>
        <taxon>Cryptomycota</taxon>
        <taxon>Cryptomycota incertae sedis</taxon>
        <taxon>Rozella</taxon>
    </lineage>
</organism>
<evidence type="ECO:0008006" key="4">
    <source>
        <dbReference type="Google" id="ProtNLM"/>
    </source>
</evidence>
<proteinExistence type="predicted"/>
<sequence length="222" mass="26547">MKFHPDVLSQNRQLTNEQVQVRTEYFKLLNEALSNIESFIEEKEKERLIAQEKNRRDTRPPNFHDPWKSDEKPQSRPSAHFDDLNMEDPWKEARNPGRRGPYYPSQEEFDMASRISKMENVKEAYEYLKPMLESSNGVEELKRRLYRSMMLRSQGLDSVEALKVNVLFMHMEKAVDNVNHYLEEQNRKKMESLKKIPVSQYYRYGGLGLRKPLPMRYSAFHR</sequence>
<dbReference type="EMBL" id="ML006838">
    <property type="protein sequence ID" value="RKP16205.1"/>
    <property type="molecule type" value="Genomic_DNA"/>
</dbReference>
<evidence type="ECO:0000313" key="2">
    <source>
        <dbReference type="EMBL" id="RKP16205.1"/>
    </source>
</evidence>
<feature type="region of interest" description="Disordered" evidence="1">
    <location>
        <begin position="50"/>
        <end position="105"/>
    </location>
</feature>
<dbReference type="AlphaFoldDB" id="A0A4P9YAZ4"/>
<accession>A0A4P9YAZ4</accession>
<reference evidence="3" key="1">
    <citation type="journal article" date="2018" name="Nat. Microbiol.">
        <title>Leveraging single-cell genomics to expand the fungal tree of life.</title>
        <authorList>
            <person name="Ahrendt S.R."/>
            <person name="Quandt C.A."/>
            <person name="Ciobanu D."/>
            <person name="Clum A."/>
            <person name="Salamov A."/>
            <person name="Andreopoulos B."/>
            <person name="Cheng J.F."/>
            <person name="Woyke T."/>
            <person name="Pelin A."/>
            <person name="Henrissat B."/>
            <person name="Reynolds N.K."/>
            <person name="Benny G.L."/>
            <person name="Smith M.E."/>
            <person name="James T.Y."/>
            <person name="Grigoriev I.V."/>
        </authorList>
    </citation>
    <scope>NUCLEOTIDE SEQUENCE [LARGE SCALE GENOMIC DNA]</scope>
    <source>
        <strain evidence="3">CSF55</strain>
    </source>
</reference>